<dbReference type="EMBL" id="JAACXV010000325">
    <property type="protein sequence ID" value="KAF7280039.1"/>
    <property type="molecule type" value="Genomic_DNA"/>
</dbReference>
<evidence type="ECO:0000256" key="1">
    <source>
        <dbReference type="SAM" id="Phobius"/>
    </source>
</evidence>
<evidence type="ECO:0000313" key="3">
    <source>
        <dbReference type="Proteomes" id="UP000625711"/>
    </source>
</evidence>
<sequence length="118" mass="13844">MSFFRNFVAKLFKKYSLSRLTKNPEKTQLTLARIYAFAAWNLLGITIFYFCGFRRGGGNQRVYYEVLENGELVKLSPVQQYVMNTNPKNVRLYKFEGMKFKPMPDPRDLITISDPKLD</sequence>
<keyword evidence="1" id="KW-0812">Transmembrane</keyword>
<proteinExistence type="predicted"/>
<dbReference type="AlphaFoldDB" id="A0A834IHL5"/>
<keyword evidence="3" id="KW-1185">Reference proteome</keyword>
<protein>
    <submittedName>
        <fullName evidence="2">Uncharacterized protein</fullName>
    </submittedName>
</protein>
<accession>A0A834IHL5</accession>
<name>A0A834IHL5_RHYFE</name>
<feature type="transmembrane region" description="Helical" evidence="1">
    <location>
        <begin position="32"/>
        <end position="51"/>
    </location>
</feature>
<keyword evidence="1" id="KW-0472">Membrane</keyword>
<organism evidence="2 3">
    <name type="scientific">Rhynchophorus ferrugineus</name>
    <name type="common">Red palm weevil</name>
    <name type="synonym">Curculio ferrugineus</name>
    <dbReference type="NCBI Taxonomy" id="354439"/>
    <lineage>
        <taxon>Eukaryota</taxon>
        <taxon>Metazoa</taxon>
        <taxon>Ecdysozoa</taxon>
        <taxon>Arthropoda</taxon>
        <taxon>Hexapoda</taxon>
        <taxon>Insecta</taxon>
        <taxon>Pterygota</taxon>
        <taxon>Neoptera</taxon>
        <taxon>Endopterygota</taxon>
        <taxon>Coleoptera</taxon>
        <taxon>Polyphaga</taxon>
        <taxon>Cucujiformia</taxon>
        <taxon>Curculionidae</taxon>
        <taxon>Dryophthorinae</taxon>
        <taxon>Rhynchophorus</taxon>
    </lineage>
</organism>
<reference evidence="2" key="1">
    <citation type="submission" date="2020-08" db="EMBL/GenBank/DDBJ databases">
        <title>Genome sequencing and assembly of the red palm weevil Rhynchophorus ferrugineus.</title>
        <authorList>
            <person name="Dias G.B."/>
            <person name="Bergman C.M."/>
            <person name="Manee M."/>
        </authorList>
    </citation>
    <scope>NUCLEOTIDE SEQUENCE</scope>
    <source>
        <strain evidence="2">AA-2017</strain>
        <tissue evidence="2">Whole larva</tissue>
    </source>
</reference>
<gene>
    <name evidence="2" type="ORF">GWI33_006470</name>
</gene>
<evidence type="ECO:0000313" key="2">
    <source>
        <dbReference type="EMBL" id="KAF7280039.1"/>
    </source>
</evidence>
<comment type="caution">
    <text evidence="2">The sequence shown here is derived from an EMBL/GenBank/DDBJ whole genome shotgun (WGS) entry which is preliminary data.</text>
</comment>
<keyword evidence="1" id="KW-1133">Transmembrane helix</keyword>
<dbReference type="Proteomes" id="UP000625711">
    <property type="component" value="Unassembled WGS sequence"/>
</dbReference>